<evidence type="ECO:0000256" key="7">
    <source>
        <dbReference type="ARBA" id="ARBA00022824"/>
    </source>
</evidence>
<accession>J7R402</accession>
<feature type="transmembrane region" description="Helical" evidence="11">
    <location>
        <begin position="338"/>
        <end position="359"/>
    </location>
</feature>
<evidence type="ECO:0000256" key="4">
    <source>
        <dbReference type="ARBA" id="ARBA00022676"/>
    </source>
</evidence>
<reference evidence="13" key="2">
    <citation type="submission" date="2012-08" db="EMBL/GenBank/DDBJ databases">
        <title>Genome sequence of Kazachstania naganishii.</title>
        <authorList>
            <person name="Gordon J.L."/>
            <person name="Armisen D."/>
            <person name="Proux-Wera E."/>
            <person name="OhEigeartaigh S.S."/>
            <person name="Byrne K.P."/>
            <person name="Wolfe K.H."/>
        </authorList>
    </citation>
    <scope>NUCLEOTIDE SEQUENCE [LARGE SCALE GENOMIC DNA]</scope>
    <source>
        <strain evidence="13">ATCC MYA-139 / BCRC 22969 / CBS 8797 / CCRC 22969 / KCTC 17520 / NBRC 10181 / NCYC 3082</strain>
    </source>
</reference>
<keyword evidence="4 11" id="KW-0328">Glycosyltransferase</keyword>
<evidence type="ECO:0000256" key="10">
    <source>
        <dbReference type="ARBA" id="ARBA00038466"/>
    </source>
</evidence>
<dbReference type="eggNOG" id="KOG4123">
    <property type="taxonomic scope" value="Eukaryota"/>
</dbReference>
<evidence type="ECO:0000313" key="13">
    <source>
        <dbReference type="Proteomes" id="UP000006310"/>
    </source>
</evidence>
<keyword evidence="9 11" id="KW-0472">Membrane</keyword>
<evidence type="ECO:0000256" key="8">
    <source>
        <dbReference type="ARBA" id="ARBA00022989"/>
    </source>
</evidence>
<dbReference type="EMBL" id="HE978316">
    <property type="protein sequence ID" value="CCK69560.1"/>
    <property type="molecule type" value="Genomic_DNA"/>
</dbReference>
<evidence type="ECO:0000313" key="12">
    <source>
        <dbReference type="EMBL" id="CCK69560.1"/>
    </source>
</evidence>
<protein>
    <recommendedName>
        <fullName evidence="11">Mannosyltransferase</fullName>
        <ecNumber evidence="11">2.4.1.-</ecNumber>
    </recommendedName>
</protein>
<evidence type="ECO:0000256" key="3">
    <source>
        <dbReference type="ARBA" id="ARBA00022502"/>
    </source>
</evidence>
<evidence type="ECO:0000256" key="11">
    <source>
        <dbReference type="RuleBase" id="RU363075"/>
    </source>
</evidence>
<comment type="similarity">
    <text evidence="10">Belongs to the glycosyltransferase 22 family. PIGZ subfamily.</text>
</comment>
<keyword evidence="7 11" id="KW-0256">Endoplasmic reticulum</keyword>
<feature type="transmembrane region" description="Helical" evidence="11">
    <location>
        <begin position="64"/>
        <end position="81"/>
    </location>
</feature>
<keyword evidence="6 11" id="KW-0812">Transmembrane</keyword>
<evidence type="ECO:0000256" key="2">
    <source>
        <dbReference type="ARBA" id="ARBA00004687"/>
    </source>
</evidence>
<dbReference type="InterPro" id="IPR005599">
    <property type="entry name" value="GPI_mannosylTrfase"/>
</dbReference>
<dbReference type="STRING" id="1071383.J7R402"/>
<sequence>MVSLRQWRYMAYAVGLFVIFQPSYIHPDEFFQSIEILVGRFTSAKATVPWEFNAQNASRSFAPLYLWYGPLYFVLLKIVRIRDPAVIIFVTRLYNYISYILVSSWAITLINNHGEVQKSLLLIATSYVTSVFQSHSFSNSLETLLLLVVLALFVKVLRSLQSNNYQISGLIGILISIGCFNRITFPGFIFLPFIKVLFQFYRRNIKSLIVICGSTLCSSCIFVLFDTYLYQTQTLTFAPLNNLLYNVKLSNLSEHGLHPRYTHLLVNLPQLLGPAVFLFPVYYRKIGSNIKSLPSLSVISGLVTLSLFQHQEARFLIPIVPLALLLCSKVNQNRKGFLMVWLIFNMVMGLIIGCFHQAGIIKVLNYYYREQQTRNNFGVHIWWKTYMPPTWMYMCDNLTTSTTNIVNGTELLDEIKFDITSQHVVDLKGADLELLDSALTNFLQRNDRVNLIAPASVKTRLMRYLNETSFKVTEDYHTFDHLDLDHFDVADLTTFIPGMSSYTVQNIL</sequence>
<feature type="transmembrane region" description="Helical" evidence="11">
    <location>
        <begin position="261"/>
        <end position="283"/>
    </location>
</feature>
<evidence type="ECO:0000256" key="9">
    <source>
        <dbReference type="ARBA" id="ARBA00023136"/>
    </source>
</evidence>
<gene>
    <name evidence="12" type="primary">KNAG0C04580</name>
    <name evidence="12" type="ordered locus">KNAG_0C04580</name>
</gene>
<reference evidence="12 13" key="1">
    <citation type="journal article" date="2011" name="Proc. Natl. Acad. Sci. U.S.A.">
        <title>Evolutionary erosion of yeast sex chromosomes by mating-type switching accidents.</title>
        <authorList>
            <person name="Gordon J.L."/>
            <person name="Armisen D."/>
            <person name="Proux-Wera E."/>
            <person name="Oheigeartaigh S.S."/>
            <person name="Byrne K.P."/>
            <person name="Wolfe K.H."/>
        </authorList>
    </citation>
    <scope>NUCLEOTIDE SEQUENCE [LARGE SCALE GENOMIC DNA]</scope>
    <source>
        <strain evidence="13">ATCC MYA-139 / BCRC 22969 / CBS 8797 / CCRC 22969 / KCTC 17520 / NBRC 10181 / NCYC 3082</strain>
    </source>
</reference>
<dbReference type="GO" id="GO:0000026">
    <property type="term" value="F:alpha-1,2-mannosyltransferase activity"/>
    <property type="evidence" value="ECO:0007669"/>
    <property type="project" value="EnsemblFungi"/>
</dbReference>
<name>J7R402_HUIN7</name>
<organism evidence="12 13">
    <name type="scientific">Huiozyma naganishii (strain ATCC MYA-139 / BCRC 22969 / CBS 8797 / KCTC 17520 / NBRC 10181 / NCYC 3082 / Yp74L-3)</name>
    <name type="common">Yeast</name>
    <name type="synonym">Kazachstania naganishii</name>
    <dbReference type="NCBI Taxonomy" id="1071383"/>
    <lineage>
        <taxon>Eukaryota</taxon>
        <taxon>Fungi</taxon>
        <taxon>Dikarya</taxon>
        <taxon>Ascomycota</taxon>
        <taxon>Saccharomycotina</taxon>
        <taxon>Saccharomycetes</taxon>
        <taxon>Saccharomycetales</taxon>
        <taxon>Saccharomycetaceae</taxon>
        <taxon>Huiozyma</taxon>
    </lineage>
</organism>
<dbReference type="Proteomes" id="UP000006310">
    <property type="component" value="Chromosome 3"/>
</dbReference>
<keyword evidence="8 11" id="KW-1133">Transmembrane helix</keyword>
<dbReference type="OrthoDB" id="10066429at2759"/>
<dbReference type="PANTHER" id="PTHR22760:SF3">
    <property type="entry name" value="GPI MANNOSYLTRANSFERASE 4"/>
    <property type="match status" value="1"/>
</dbReference>
<feature type="transmembrane region" description="Helical" evidence="11">
    <location>
        <begin position="7"/>
        <end position="25"/>
    </location>
</feature>
<evidence type="ECO:0000256" key="1">
    <source>
        <dbReference type="ARBA" id="ARBA00004477"/>
    </source>
</evidence>
<dbReference type="OMA" id="GIMHQNG"/>
<dbReference type="KEGG" id="kng:KNAG_0C04580"/>
<evidence type="ECO:0000256" key="5">
    <source>
        <dbReference type="ARBA" id="ARBA00022679"/>
    </source>
</evidence>
<dbReference type="GO" id="GO:0005789">
    <property type="term" value="C:endoplasmic reticulum membrane"/>
    <property type="evidence" value="ECO:0007669"/>
    <property type="project" value="UniProtKB-SubCell"/>
</dbReference>
<dbReference type="GeneID" id="34525240"/>
<dbReference type="PANTHER" id="PTHR22760">
    <property type="entry name" value="GLYCOSYLTRANSFERASE"/>
    <property type="match status" value="1"/>
</dbReference>
<dbReference type="RefSeq" id="XP_022463806.1">
    <property type="nucleotide sequence ID" value="XM_022607184.1"/>
</dbReference>
<dbReference type="EC" id="2.4.1.-" evidence="11"/>
<feature type="transmembrane region" description="Helical" evidence="11">
    <location>
        <begin position="167"/>
        <end position="193"/>
    </location>
</feature>
<dbReference type="GO" id="GO:0006506">
    <property type="term" value="P:GPI anchor biosynthetic process"/>
    <property type="evidence" value="ECO:0007669"/>
    <property type="project" value="UniProtKB-KW"/>
</dbReference>
<dbReference type="AlphaFoldDB" id="J7R402"/>
<feature type="transmembrane region" description="Helical" evidence="11">
    <location>
        <begin position="205"/>
        <end position="225"/>
    </location>
</feature>
<comment type="pathway">
    <text evidence="2">Glycolipid biosynthesis; glycosylphosphatidylinositol-anchor biosynthesis.</text>
</comment>
<keyword evidence="13" id="KW-1185">Reference proteome</keyword>
<keyword evidence="5" id="KW-0808">Transferase</keyword>
<dbReference type="GO" id="GO:0006276">
    <property type="term" value="P:plasmid maintenance"/>
    <property type="evidence" value="ECO:0007669"/>
    <property type="project" value="EnsemblFungi"/>
</dbReference>
<dbReference type="HOGENOM" id="CLU_022957_2_0_1"/>
<evidence type="ECO:0000256" key="6">
    <source>
        <dbReference type="ARBA" id="ARBA00022692"/>
    </source>
</evidence>
<dbReference type="Pfam" id="PF03901">
    <property type="entry name" value="Glyco_transf_22"/>
    <property type="match status" value="1"/>
</dbReference>
<proteinExistence type="inferred from homology"/>
<feature type="transmembrane region" description="Helical" evidence="11">
    <location>
        <begin position="93"/>
        <end position="110"/>
    </location>
</feature>
<keyword evidence="3" id="KW-0337">GPI-anchor biosynthesis</keyword>
<comment type="subcellular location">
    <subcellularLocation>
        <location evidence="1 11">Endoplasmic reticulum membrane</location>
        <topology evidence="1 11">Multi-pass membrane protein</topology>
    </subcellularLocation>
</comment>